<evidence type="ECO:0000259" key="5">
    <source>
        <dbReference type="PROSITE" id="PS51352"/>
    </source>
</evidence>
<dbReference type="AlphaFoldDB" id="A0A6C0KC69"/>
<dbReference type="InterPro" id="IPR013766">
    <property type="entry name" value="Thioredoxin_domain"/>
</dbReference>
<feature type="domain" description="Thioredoxin" evidence="5">
    <location>
        <begin position="1"/>
        <end position="108"/>
    </location>
</feature>
<comment type="subcellular location">
    <subcellularLocation>
        <location evidence="1">Cytoplasm</location>
    </subcellularLocation>
</comment>
<name>A0A6C0KC69_9ZZZZ</name>
<protein>
    <recommendedName>
        <fullName evidence="5">Thioredoxin domain-containing protein</fullName>
    </recommendedName>
</protein>
<keyword evidence="2" id="KW-0963">Cytoplasm</keyword>
<dbReference type="InterPro" id="IPR036249">
    <property type="entry name" value="Thioredoxin-like_sf"/>
</dbReference>
<dbReference type="SUPFAM" id="SSF52833">
    <property type="entry name" value="Thioredoxin-like"/>
    <property type="match status" value="1"/>
</dbReference>
<dbReference type="InterPro" id="IPR005746">
    <property type="entry name" value="Thioredoxin"/>
</dbReference>
<dbReference type="GO" id="GO:0005737">
    <property type="term" value="C:cytoplasm"/>
    <property type="evidence" value="ECO:0007669"/>
    <property type="project" value="UniProtKB-SubCell"/>
</dbReference>
<dbReference type="CDD" id="cd02947">
    <property type="entry name" value="TRX_family"/>
    <property type="match status" value="1"/>
</dbReference>
<accession>A0A6C0KC69</accession>
<organism evidence="6">
    <name type="scientific">viral metagenome</name>
    <dbReference type="NCBI Taxonomy" id="1070528"/>
    <lineage>
        <taxon>unclassified sequences</taxon>
        <taxon>metagenomes</taxon>
        <taxon>organismal metagenomes</taxon>
    </lineage>
</organism>
<proteinExistence type="inferred from homology"/>
<keyword evidence="3" id="KW-1015">Disulfide bond</keyword>
<evidence type="ECO:0000313" key="6">
    <source>
        <dbReference type="EMBL" id="QHU14781.1"/>
    </source>
</evidence>
<dbReference type="GO" id="GO:0015035">
    <property type="term" value="F:protein-disulfide reductase activity"/>
    <property type="evidence" value="ECO:0007669"/>
    <property type="project" value="InterPro"/>
</dbReference>
<dbReference type="InterPro" id="IPR017937">
    <property type="entry name" value="Thioredoxin_CS"/>
</dbReference>
<evidence type="ECO:0000256" key="3">
    <source>
        <dbReference type="ARBA" id="ARBA00023157"/>
    </source>
</evidence>
<evidence type="ECO:0000256" key="4">
    <source>
        <dbReference type="ARBA" id="ARBA00038353"/>
    </source>
</evidence>
<dbReference type="PROSITE" id="PS00194">
    <property type="entry name" value="THIOREDOXIN_1"/>
    <property type="match status" value="1"/>
</dbReference>
<reference evidence="6" key="1">
    <citation type="journal article" date="2020" name="Nature">
        <title>Giant virus diversity and host interactions through global metagenomics.</title>
        <authorList>
            <person name="Schulz F."/>
            <person name="Roux S."/>
            <person name="Paez-Espino D."/>
            <person name="Jungbluth S."/>
            <person name="Walsh D.A."/>
            <person name="Denef V.J."/>
            <person name="McMahon K.D."/>
            <person name="Konstantinidis K.T."/>
            <person name="Eloe-Fadrosh E.A."/>
            <person name="Kyrpides N.C."/>
            <person name="Woyke T."/>
        </authorList>
    </citation>
    <scope>NUCLEOTIDE SEQUENCE</scope>
    <source>
        <strain evidence="6">GVMAG-S-1102244-55</strain>
    </source>
</reference>
<dbReference type="PANTHER" id="PTHR10438">
    <property type="entry name" value="THIOREDOXIN"/>
    <property type="match status" value="1"/>
</dbReference>
<comment type="similarity">
    <text evidence="4">Belongs to the thioredoxin family. Plant H-type subfamily.</text>
</comment>
<dbReference type="EMBL" id="MN740847">
    <property type="protein sequence ID" value="QHU14781.1"/>
    <property type="molecule type" value="Genomic_DNA"/>
</dbReference>
<dbReference type="PANTHER" id="PTHR10438:SF463">
    <property type="entry name" value="THIOREDOXIN"/>
    <property type="match status" value="1"/>
</dbReference>
<dbReference type="Pfam" id="PF00085">
    <property type="entry name" value="Thioredoxin"/>
    <property type="match status" value="1"/>
</dbReference>
<sequence length="111" mass="12386">MPGNTYNLTKRTELRELVSKKKPLIIKFTATWCGPCKRIAPKFNELIEKVKHLVDVVIVDADNGCDICSALRVKGYPTFVSYVNGEMAESMVGSSESELLAFFKATISRLI</sequence>
<dbReference type="PROSITE" id="PS51352">
    <property type="entry name" value="THIOREDOXIN_2"/>
    <property type="match status" value="1"/>
</dbReference>
<evidence type="ECO:0000256" key="1">
    <source>
        <dbReference type="ARBA" id="ARBA00004496"/>
    </source>
</evidence>
<dbReference type="PIRSF" id="PIRSF000077">
    <property type="entry name" value="Thioredoxin"/>
    <property type="match status" value="1"/>
</dbReference>
<dbReference type="Gene3D" id="3.40.30.10">
    <property type="entry name" value="Glutaredoxin"/>
    <property type="match status" value="1"/>
</dbReference>
<evidence type="ECO:0000256" key="2">
    <source>
        <dbReference type="ARBA" id="ARBA00022490"/>
    </source>
</evidence>
<dbReference type="InterPro" id="IPR050620">
    <property type="entry name" value="Thioredoxin_H-type-like"/>
</dbReference>
<dbReference type="PRINTS" id="PR00421">
    <property type="entry name" value="THIOREDOXIN"/>
</dbReference>